<dbReference type="Pfam" id="PF03798">
    <property type="entry name" value="TRAM_LAG1_CLN8"/>
    <property type="match status" value="1"/>
</dbReference>
<keyword evidence="9" id="KW-1185">Reference proteome</keyword>
<evidence type="ECO:0000256" key="5">
    <source>
        <dbReference type="PROSITE-ProRule" id="PRU00205"/>
    </source>
</evidence>
<feature type="transmembrane region" description="Helical" evidence="6">
    <location>
        <begin position="210"/>
        <end position="231"/>
    </location>
</feature>
<sequence length="286" mass="32335">MLPALLCGAVVFPGLFQGFRRLLRSTFTHWSDADVVCVSERLVSSVHACLATAAGVAVVTACKDVMTDSHWLVNGFASFGAPYMAHDIYAMYLSHYYTQKVKGHSAALGGHSLRMARAFFAKDRMLVIHHLVLLLFFLPVTLFFRRGLGDFFIGCFFIAEFSTPFVSMGKILIQVNYVIYFIYIFKCVSSSSSSPQLGLDDTRLHRVNGVVVLLSFFVCRILVFPFMYWSYGRQFGIPLHRVPFHLPPHCNVGNLAVLAPQVYWLLLLLKKAYRLYRRGRGRPKTS</sequence>
<dbReference type="InterPro" id="IPR006634">
    <property type="entry name" value="TLC-dom"/>
</dbReference>
<proteinExistence type="predicted"/>
<keyword evidence="3 6" id="KW-1133">Transmembrane helix</keyword>
<organism evidence="8 9">
    <name type="scientific">Gasterosteus aculeatus aculeatus</name>
    <name type="common">three-spined stickleback</name>
    <dbReference type="NCBI Taxonomy" id="481459"/>
    <lineage>
        <taxon>Eukaryota</taxon>
        <taxon>Metazoa</taxon>
        <taxon>Chordata</taxon>
        <taxon>Craniata</taxon>
        <taxon>Vertebrata</taxon>
        <taxon>Euteleostomi</taxon>
        <taxon>Actinopterygii</taxon>
        <taxon>Neopterygii</taxon>
        <taxon>Teleostei</taxon>
        <taxon>Neoteleostei</taxon>
        <taxon>Acanthomorphata</taxon>
        <taxon>Eupercaria</taxon>
        <taxon>Perciformes</taxon>
        <taxon>Cottioidei</taxon>
        <taxon>Gasterosteales</taxon>
        <taxon>Gasterosteidae</taxon>
        <taxon>Gasterosteus</taxon>
    </lineage>
</organism>
<reference evidence="8" key="3">
    <citation type="submission" date="2025-09" db="UniProtKB">
        <authorList>
            <consortium name="Ensembl"/>
        </authorList>
    </citation>
    <scope>IDENTIFICATION</scope>
</reference>
<evidence type="ECO:0000256" key="3">
    <source>
        <dbReference type="ARBA" id="ARBA00022989"/>
    </source>
</evidence>
<dbReference type="Ensembl" id="ENSGACT00000082117.1">
    <property type="protein sequence ID" value="ENSGACP00000062862.1"/>
    <property type="gene ID" value="ENSGACG00000005337.2"/>
</dbReference>
<evidence type="ECO:0000259" key="7">
    <source>
        <dbReference type="PROSITE" id="PS50922"/>
    </source>
</evidence>
<evidence type="ECO:0000256" key="6">
    <source>
        <dbReference type="SAM" id="Phobius"/>
    </source>
</evidence>
<feature type="transmembrane region" description="Helical" evidence="6">
    <location>
        <begin position="125"/>
        <end position="144"/>
    </location>
</feature>
<dbReference type="GeneTree" id="ENSGT01010000222313"/>
<dbReference type="GO" id="GO:0005783">
    <property type="term" value="C:endoplasmic reticulum"/>
    <property type="evidence" value="ECO:0007669"/>
    <property type="project" value="TreeGrafter"/>
</dbReference>
<dbReference type="GO" id="GO:0055088">
    <property type="term" value="P:lipid homeostasis"/>
    <property type="evidence" value="ECO:0007669"/>
    <property type="project" value="TreeGrafter"/>
</dbReference>
<evidence type="ECO:0000313" key="8">
    <source>
        <dbReference type="Ensembl" id="ENSGACP00000062862.1"/>
    </source>
</evidence>
<evidence type="ECO:0000256" key="4">
    <source>
        <dbReference type="ARBA" id="ARBA00023136"/>
    </source>
</evidence>
<dbReference type="GO" id="GO:0016020">
    <property type="term" value="C:membrane"/>
    <property type="evidence" value="ECO:0007669"/>
    <property type="project" value="UniProtKB-SubCell"/>
</dbReference>
<dbReference type="AlphaFoldDB" id="A0AAQ4RIT4"/>
<dbReference type="PANTHER" id="PTHR13439">
    <property type="entry name" value="CT120 PROTEIN"/>
    <property type="match status" value="1"/>
</dbReference>
<dbReference type="PANTHER" id="PTHR13439:SF20">
    <property type="entry name" value="TLC DOMAIN-CONTAINING PROTEIN 3A"/>
    <property type="match status" value="1"/>
</dbReference>
<dbReference type="Proteomes" id="UP000007635">
    <property type="component" value="Chromosome I"/>
</dbReference>
<dbReference type="SMART" id="SM00724">
    <property type="entry name" value="TLC"/>
    <property type="match status" value="1"/>
</dbReference>
<reference evidence="8" key="2">
    <citation type="submission" date="2025-08" db="UniProtKB">
        <authorList>
            <consortium name="Ensembl"/>
        </authorList>
    </citation>
    <scope>IDENTIFICATION</scope>
</reference>
<feature type="transmembrane region" description="Helical" evidence="6">
    <location>
        <begin position="251"/>
        <end position="269"/>
    </location>
</feature>
<evidence type="ECO:0000256" key="2">
    <source>
        <dbReference type="ARBA" id="ARBA00022692"/>
    </source>
</evidence>
<keyword evidence="2 5" id="KW-0812">Transmembrane</keyword>
<reference evidence="8 9" key="1">
    <citation type="journal article" date="2021" name="G3 (Bethesda)">
        <title>Improved contiguity of the threespine stickleback genome using long-read sequencing.</title>
        <authorList>
            <person name="Nath S."/>
            <person name="Shaw D.E."/>
            <person name="White M.A."/>
        </authorList>
    </citation>
    <scope>NUCLEOTIDE SEQUENCE [LARGE SCALE GENOMIC DNA]</scope>
    <source>
        <strain evidence="8 9">Lake Benthic</strain>
    </source>
</reference>
<feature type="transmembrane region" description="Helical" evidence="6">
    <location>
        <begin position="171"/>
        <end position="189"/>
    </location>
</feature>
<evidence type="ECO:0000313" key="9">
    <source>
        <dbReference type="Proteomes" id="UP000007635"/>
    </source>
</evidence>
<feature type="domain" description="TLC" evidence="7">
    <location>
        <begin position="33"/>
        <end position="277"/>
    </location>
</feature>
<evidence type="ECO:0000256" key="1">
    <source>
        <dbReference type="ARBA" id="ARBA00004141"/>
    </source>
</evidence>
<accession>A0AAQ4RIT4</accession>
<dbReference type="InterPro" id="IPR050846">
    <property type="entry name" value="TLCD"/>
</dbReference>
<protein>
    <recommendedName>
        <fullName evidence="7">TLC domain-containing protein</fullName>
    </recommendedName>
</protein>
<name>A0AAQ4RIT4_GASAC</name>
<keyword evidence="4 5" id="KW-0472">Membrane</keyword>
<dbReference type="PROSITE" id="PS50922">
    <property type="entry name" value="TLC"/>
    <property type="match status" value="1"/>
</dbReference>
<comment type="subcellular location">
    <subcellularLocation>
        <location evidence="1">Membrane</location>
        <topology evidence="1">Multi-pass membrane protein</topology>
    </subcellularLocation>
</comment>